<comment type="caution">
    <text evidence="1">The sequence shown here is derived from an EMBL/GenBank/DDBJ whole genome shotgun (WGS) entry which is preliminary data.</text>
</comment>
<evidence type="ECO:0000313" key="2">
    <source>
        <dbReference type="Proteomes" id="UP000708208"/>
    </source>
</evidence>
<sequence length="119" mass="12922">MALTSKTTFRDSNHIPAGFYSDSGRPCPIGRPFKRVCGSAIEVCKVPVSVSSAKKAKRQSGTTKFHCHSNHVSWSHVEKRGPGSIAPRGGKCPSSRVLNGRCLKGRPPKDDSELINYIN</sequence>
<accession>A0A8J2P0V7</accession>
<gene>
    <name evidence="1" type="ORF">AFUS01_LOCUS10754</name>
</gene>
<evidence type="ECO:0000313" key="1">
    <source>
        <dbReference type="EMBL" id="CAG7721545.1"/>
    </source>
</evidence>
<dbReference type="AlphaFoldDB" id="A0A8J2P0V7"/>
<dbReference type="EMBL" id="CAJVCH010080373">
    <property type="protein sequence ID" value="CAG7721545.1"/>
    <property type="molecule type" value="Genomic_DNA"/>
</dbReference>
<reference evidence="1" key="1">
    <citation type="submission" date="2021-06" db="EMBL/GenBank/DDBJ databases">
        <authorList>
            <person name="Hodson N. C."/>
            <person name="Mongue J. A."/>
            <person name="Jaron S. K."/>
        </authorList>
    </citation>
    <scope>NUCLEOTIDE SEQUENCE</scope>
</reference>
<organism evidence="1 2">
    <name type="scientific">Allacma fusca</name>
    <dbReference type="NCBI Taxonomy" id="39272"/>
    <lineage>
        <taxon>Eukaryota</taxon>
        <taxon>Metazoa</taxon>
        <taxon>Ecdysozoa</taxon>
        <taxon>Arthropoda</taxon>
        <taxon>Hexapoda</taxon>
        <taxon>Collembola</taxon>
        <taxon>Symphypleona</taxon>
        <taxon>Sminthuridae</taxon>
        <taxon>Allacma</taxon>
    </lineage>
</organism>
<proteinExistence type="predicted"/>
<dbReference type="Proteomes" id="UP000708208">
    <property type="component" value="Unassembled WGS sequence"/>
</dbReference>
<name>A0A8J2P0V7_9HEXA</name>
<protein>
    <submittedName>
        <fullName evidence="1">Uncharacterized protein</fullName>
    </submittedName>
</protein>
<keyword evidence="2" id="KW-1185">Reference proteome</keyword>